<dbReference type="SUPFAM" id="SSF53597">
    <property type="entry name" value="Dihydrofolate reductase-like"/>
    <property type="match status" value="1"/>
</dbReference>
<dbReference type="GO" id="GO:0008703">
    <property type="term" value="F:5-amino-6-(5-phosphoribosylamino)uracil reductase activity"/>
    <property type="evidence" value="ECO:0007669"/>
    <property type="project" value="InterPro"/>
</dbReference>
<dbReference type="InterPro" id="IPR024072">
    <property type="entry name" value="DHFR-like_dom_sf"/>
</dbReference>
<evidence type="ECO:0000313" key="2">
    <source>
        <dbReference type="EMBL" id="QNE18677.1"/>
    </source>
</evidence>
<accession>A0A7G6WXG2</accession>
<dbReference type="InterPro" id="IPR002734">
    <property type="entry name" value="RibDG_C"/>
</dbReference>
<feature type="domain" description="Bacterial bifunctional deaminase-reductase C-terminal" evidence="1">
    <location>
        <begin position="3"/>
        <end position="176"/>
    </location>
</feature>
<name>A0A7G6WXG2_9ACTN</name>
<dbReference type="KEGG" id="kqi:F1D05_13110"/>
<sequence length="187" mass="20772">MRKLVLYTLMCLDGAVDHPHRYFTPTERAGQPPEFDAVMDDHEAKVIGTQDAVLLGRNMYDEWSQYWPTVTQQPFADFINTVKKYVVTSTPLSTTWHNSEAVEGPVEDLVQDLKAQPGGDIGIHGSIRLAQSLLNANLVDELQLVVAPAVGFPGRHLFENPTDIRRLALRSATSTPTGSLLLTYRTP</sequence>
<reference evidence="2 3" key="2">
    <citation type="journal article" date="2020" name="Microbiol. Resour. Announc.">
        <title>Antarctic desert soil bacteria exhibit high novel natural product potential, evaluated through long-read genome sequencing and comparative genomics.</title>
        <authorList>
            <person name="Benaud N."/>
            <person name="Edwards R.J."/>
            <person name="Amos T.G."/>
            <person name="D'Agostino P.M."/>
            <person name="Gutierrez-Chavez C."/>
            <person name="Montgomery K."/>
            <person name="Nicetic I."/>
            <person name="Ferrari B.C."/>
        </authorList>
    </citation>
    <scope>NUCLEOTIDE SEQUENCE [LARGE SCALE GENOMIC DNA]</scope>
    <source>
        <strain evidence="2 3">SPB151</strain>
    </source>
</reference>
<dbReference type="AlphaFoldDB" id="A0A7G6WXG2"/>
<evidence type="ECO:0000313" key="3">
    <source>
        <dbReference type="Proteomes" id="UP000515563"/>
    </source>
</evidence>
<dbReference type="PANTHER" id="PTHR38011:SF2">
    <property type="entry name" value="BIFUNCTIONAL DEAMINASE-REDUCTASE DOMAIN PROTEIN"/>
    <property type="match status" value="1"/>
</dbReference>
<proteinExistence type="predicted"/>
<reference evidence="3" key="1">
    <citation type="submission" date="2019-09" db="EMBL/GenBank/DDBJ databases">
        <title>Antimicrobial potential of Antarctic Bacteria.</title>
        <authorList>
            <person name="Benaud N."/>
            <person name="Edwards R.J."/>
            <person name="Ferrari B.C."/>
        </authorList>
    </citation>
    <scope>NUCLEOTIDE SEQUENCE [LARGE SCALE GENOMIC DNA]</scope>
    <source>
        <strain evidence="3">SPB151</strain>
    </source>
</reference>
<dbReference type="Pfam" id="PF01872">
    <property type="entry name" value="RibD_C"/>
    <property type="match status" value="1"/>
</dbReference>
<dbReference type="GO" id="GO:0009231">
    <property type="term" value="P:riboflavin biosynthetic process"/>
    <property type="evidence" value="ECO:0007669"/>
    <property type="project" value="InterPro"/>
</dbReference>
<dbReference type="RefSeq" id="WP_185447976.1">
    <property type="nucleotide sequence ID" value="NZ_CP043661.1"/>
</dbReference>
<keyword evidence="3" id="KW-1185">Reference proteome</keyword>
<dbReference type="Gene3D" id="3.40.430.10">
    <property type="entry name" value="Dihydrofolate Reductase, subunit A"/>
    <property type="match status" value="1"/>
</dbReference>
<protein>
    <submittedName>
        <fullName evidence="2">Dihydrofolate reductase</fullName>
    </submittedName>
</protein>
<dbReference type="EMBL" id="CP043661">
    <property type="protein sequence ID" value="QNE18677.1"/>
    <property type="molecule type" value="Genomic_DNA"/>
</dbReference>
<dbReference type="Proteomes" id="UP000515563">
    <property type="component" value="Chromosome"/>
</dbReference>
<gene>
    <name evidence="2" type="ORF">F1D05_13110</name>
</gene>
<evidence type="ECO:0000259" key="1">
    <source>
        <dbReference type="Pfam" id="PF01872"/>
    </source>
</evidence>
<dbReference type="PANTHER" id="PTHR38011">
    <property type="entry name" value="DIHYDROFOLATE REDUCTASE FAMILY PROTEIN (AFU_ORTHOLOGUE AFUA_8G06820)"/>
    <property type="match status" value="1"/>
</dbReference>
<dbReference type="InterPro" id="IPR050765">
    <property type="entry name" value="Riboflavin_Biosynth_HTPR"/>
</dbReference>
<organism evidence="2 3">
    <name type="scientific">Kribbella qitaiheensis</name>
    <dbReference type="NCBI Taxonomy" id="1544730"/>
    <lineage>
        <taxon>Bacteria</taxon>
        <taxon>Bacillati</taxon>
        <taxon>Actinomycetota</taxon>
        <taxon>Actinomycetes</taxon>
        <taxon>Propionibacteriales</taxon>
        <taxon>Kribbellaceae</taxon>
        <taxon>Kribbella</taxon>
    </lineage>
</organism>